<evidence type="ECO:0000313" key="3">
    <source>
        <dbReference type="EMBL" id="SFZ74933.1"/>
    </source>
</evidence>
<dbReference type="Pfam" id="PF20455">
    <property type="entry name" value="DUF6708"/>
    <property type="match status" value="1"/>
</dbReference>
<evidence type="ECO:0000313" key="4">
    <source>
        <dbReference type="Proteomes" id="UP000186513"/>
    </source>
</evidence>
<feature type="transmembrane region" description="Helical" evidence="1">
    <location>
        <begin position="63"/>
        <end position="83"/>
    </location>
</feature>
<sequence length="356" mass="39375">MTGRLTAPQEPVAQLTPPNFFPHHLLPPINKQAADRPHAGGAICKVYPHGIEFIDHVAAMHGYALVLGAMLLAGSLFMLHTALLIELDWGVAAAALLLIWCWFLLRVDLVGFRYRPVLFDRANRKVHVFSEKSGPGLHWLKLWGKVAYRVSSYDWDCIRGEVIGIRVAGGVGGLPRQEYGLNLAVTDAPSSQTALMRFGVGTTSAYDGGAMIVARWEHIRRYMQQDGPPIASGDSLFLDNSRESLWAAITWMQPLLGPGAKENWTGESFNGAWFLTIPFGLLTMTLLPASVIAGLLRYVGQFAKAEPRWPRQIQESVGAPLSVEEIKVLQYGKRSNWTRQRKAAKLARQQGKSKVV</sequence>
<keyword evidence="1" id="KW-0472">Membrane</keyword>
<dbReference type="EMBL" id="FPKR01000005">
    <property type="protein sequence ID" value="SFZ74933.1"/>
    <property type="molecule type" value="Genomic_DNA"/>
</dbReference>
<keyword evidence="1" id="KW-1133">Transmembrane helix</keyword>
<evidence type="ECO:0000256" key="1">
    <source>
        <dbReference type="SAM" id="Phobius"/>
    </source>
</evidence>
<gene>
    <name evidence="3" type="ORF">SAMN02745887_01393</name>
</gene>
<name>A0A1K2HE62_9NEIS</name>
<reference evidence="3 4" key="1">
    <citation type="submission" date="2016-11" db="EMBL/GenBank/DDBJ databases">
        <authorList>
            <person name="Jaros S."/>
            <person name="Januszkiewicz K."/>
            <person name="Wedrychowicz H."/>
        </authorList>
    </citation>
    <scope>NUCLEOTIDE SEQUENCE [LARGE SCALE GENOMIC DNA]</scope>
    <source>
        <strain evidence="3 4">DSM 18899</strain>
    </source>
</reference>
<feature type="transmembrane region" description="Helical" evidence="1">
    <location>
        <begin position="89"/>
        <end position="105"/>
    </location>
</feature>
<accession>A0A1K2HE62</accession>
<keyword evidence="1" id="KW-0812">Transmembrane</keyword>
<organism evidence="3 4">
    <name type="scientific">Chitinimonas taiwanensis DSM 18899</name>
    <dbReference type="NCBI Taxonomy" id="1121279"/>
    <lineage>
        <taxon>Bacteria</taxon>
        <taxon>Pseudomonadati</taxon>
        <taxon>Pseudomonadota</taxon>
        <taxon>Betaproteobacteria</taxon>
        <taxon>Neisseriales</taxon>
        <taxon>Chitinibacteraceae</taxon>
        <taxon>Chitinimonas</taxon>
    </lineage>
</organism>
<evidence type="ECO:0000259" key="2">
    <source>
        <dbReference type="Pfam" id="PF20455"/>
    </source>
</evidence>
<protein>
    <recommendedName>
        <fullName evidence="2">DUF6708 domain-containing protein</fullName>
    </recommendedName>
</protein>
<dbReference type="STRING" id="1121279.SAMN02745887_01393"/>
<dbReference type="Proteomes" id="UP000186513">
    <property type="component" value="Unassembled WGS sequence"/>
</dbReference>
<feature type="domain" description="DUF6708" evidence="2">
    <location>
        <begin position="95"/>
        <end position="315"/>
    </location>
</feature>
<keyword evidence="4" id="KW-1185">Reference proteome</keyword>
<feature type="transmembrane region" description="Helical" evidence="1">
    <location>
        <begin position="272"/>
        <end position="299"/>
    </location>
</feature>
<dbReference type="InterPro" id="IPR046554">
    <property type="entry name" value="DUF6708"/>
</dbReference>
<dbReference type="OrthoDB" id="8927663at2"/>
<dbReference type="RefSeq" id="WP_072427931.1">
    <property type="nucleotide sequence ID" value="NZ_FPKR01000005.1"/>
</dbReference>
<proteinExistence type="predicted"/>
<dbReference type="AlphaFoldDB" id="A0A1K2HE62"/>